<evidence type="ECO:0000313" key="1">
    <source>
        <dbReference type="EMBL" id="QHS63003.1"/>
    </source>
</evidence>
<dbReference type="Proteomes" id="UP000476411">
    <property type="component" value="Chromosome"/>
</dbReference>
<dbReference type="GO" id="GO:0008233">
    <property type="term" value="F:peptidase activity"/>
    <property type="evidence" value="ECO:0007669"/>
    <property type="project" value="UniProtKB-KW"/>
</dbReference>
<keyword evidence="1" id="KW-0378">Hydrolase</keyword>
<dbReference type="AlphaFoldDB" id="A0A6B9ZQ98"/>
<organism evidence="1 2">
    <name type="scientific">Chitinophaga agri</name>
    <dbReference type="NCBI Taxonomy" id="2703787"/>
    <lineage>
        <taxon>Bacteria</taxon>
        <taxon>Pseudomonadati</taxon>
        <taxon>Bacteroidota</taxon>
        <taxon>Chitinophagia</taxon>
        <taxon>Chitinophagales</taxon>
        <taxon>Chitinophagaceae</taxon>
        <taxon>Chitinophaga</taxon>
    </lineage>
</organism>
<gene>
    <name evidence="1" type="ORF">GWR21_26475</name>
</gene>
<reference evidence="1 2" key="1">
    <citation type="submission" date="2020-01" db="EMBL/GenBank/DDBJ databases">
        <title>Complete genome sequence of Chitinophaga sp. H33E-04 isolated from quinoa roots.</title>
        <authorList>
            <person name="Weon H.-Y."/>
            <person name="Lee S.A."/>
        </authorList>
    </citation>
    <scope>NUCLEOTIDE SEQUENCE [LARGE SCALE GENOMIC DNA]</scope>
    <source>
        <strain evidence="1 2">H33E-04</strain>
    </source>
</reference>
<accession>A0A6B9ZQ98</accession>
<keyword evidence="2" id="KW-1185">Reference proteome</keyword>
<protein>
    <submittedName>
        <fullName evidence="1">CAAX protease</fullName>
    </submittedName>
</protein>
<dbReference type="GO" id="GO:0006508">
    <property type="term" value="P:proteolysis"/>
    <property type="evidence" value="ECO:0007669"/>
    <property type="project" value="UniProtKB-KW"/>
</dbReference>
<proteinExistence type="predicted"/>
<dbReference type="KEGG" id="chih:GWR21_26475"/>
<keyword evidence="1" id="KW-0645">Protease</keyword>
<name>A0A6B9ZQ98_9BACT</name>
<dbReference type="EMBL" id="CP048113">
    <property type="protein sequence ID" value="QHS63003.1"/>
    <property type="molecule type" value="Genomic_DNA"/>
</dbReference>
<sequence length="227" mass="26173">MRYSDFESIISIHRMSRYLNACGGDTKKAMTLYRRNLQLSQELFTVISCFEIALRNAIDRSCSASYGANWLRDAAHNGGMFDARNTAFTKNSILDAVRKLGGRYAHNKLVAELGFGFWRYMFAPHQFTATGRILLRIFPAKPTSTPAIQYNHTYIFNELAKINDIRNRIAHHEPICFIPGTPIKDTRYVRQHYTLILQLFNWMVVDERALLYGLDHINTVCNQIDSL</sequence>
<evidence type="ECO:0000313" key="2">
    <source>
        <dbReference type="Proteomes" id="UP000476411"/>
    </source>
</evidence>